<reference evidence="2 3" key="1">
    <citation type="submission" date="2019-08" db="EMBL/GenBank/DDBJ databases">
        <title>Bradyrhizobium hipponensis sp. nov., a rhizobium isolated from a Lupinus angustifolius root nodule in Tunisia.</title>
        <authorList>
            <person name="Off K."/>
            <person name="Rejili M."/>
            <person name="Mars M."/>
            <person name="Brachmann A."/>
            <person name="Marin M."/>
        </authorList>
    </citation>
    <scope>NUCLEOTIDE SEQUENCE [LARGE SCALE GENOMIC DNA]</scope>
    <source>
        <strain evidence="3">aSej3</strain>
    </source>
</reference>
<gene>
    <name evidence="2" type="ORF">FXV83_04020</name>
</gene>
<dbReference type="Proteomes" id="UP000324797">
    <property type="component" value="Unassembled WGS sequence"/>
</dbReference>
<evidence type="ECO:0000313" key="3">
    <source>
        <dbReference type="Proteomes" id="UP000324797"/>
    </source>
</evidence>
<dbReference type="EMBL" id="VSTH01000014">
    <property type="protein sequence ID" value="TYO67941.1"/>
    <property type="molecule type" value="Genomic_DNA"/>
</dbReference>
<keyword evidence="3" id="KW-1185">Reference proteome</keyword>
<feature type="region of interest" description="Disordered" evidence="1">
    <location>
        <begin position="87"/>
        <end position="108"/>
    </location>
</feature>
<dbReference type="RefSeq" id="WP_148737892.1">
    <property type="nucleotide sequence ID" value="NZ_VSTH01000014.1"/>
</dbReference>
<dbReference type="AlphaFoldDB" id="A0A5S4YU71"/>
<evidence type="ECO:0000313" key="2">
    <source>
        <dbReference type="EMBL" id="TYO67941.1"/>
    </source>
</evidence>
<protein>
    <submittedName>
        <fullName evidence="2">Uncharacterized protein</fullName>
    </submittedName>
</protein>
<organism evidence="2 3">
    <name type="scientific">Bradyrhizobium hipponense</name>
    <dbReference type="NCBI Taxonomy" id="2605638"/>
    <lineage>
        <taxon>Bacteria</taxon>
        <taxon>Pseudomonadati</taxon>
        <taxon>Pseudomonadota</taxon>
        <taxon>Alphaproteobacteria</taxon>
        <taxon>Hyphomicrobiales</taxon>
        <taxon>Nitrobacteraceae</taxon>
        <taxon>Bradyrhizobium</taxon>
    </lineage>
</organism>
<accession>A0A5S4YU71</accession>
<proteinExistence type="predicted"/>
<name>A0A5S4YU71_9BRAD</name>
<feature type="compositionally biased region" description="Polar residues" evidence="1">
    <location>
        <begin position="91"/>
        <end position="105"/>
    </location>
</feature>
<sequence>MSISTVASGSLAIWPSSARQAKSPSAGGAQADASKLAAGMSADAPYDAIKVDLPNGMSIGVVSFGNVGFDSVTLKTIEDFVQRLASKETSGHQASGTDGASSISDAQDGEAPGVVGLDKIHVDLPNGISFEVCHSSGGQPADSLAIMKELTDTAAELAEVFRIYSPASRAAAAYASSQAALPSRANEVDTRT</sequence>
<comment type="caution">
    <text evidence="2">The sequence shown here is derived from an EMBL/GenBank/DDBJ whole genome shotgun (WGS) entry which is preliminary data.</text>
</comment>
<evidence type="ECO:0000256" key="1">
    <source>
        <dbReference type="SAM" id="MobiDB-lite"/>
    </source>
</evidence>